<dbReference type="AlphaFoldDB" id="A0A347U9I6"/>
<evidence type="ECO:0000313" key="2">
    <source>
        <dbReference type="EMBL" id="RXI31610.1"/>
    </source>
</evidence>
<dbReference type="EMBL" id="CP032097">
    <property type="protein sequence ID" value="AXX95514.1"/>
    <property type="molecule type" value="Genomic_DNA"/>
</dbReference>
<evidence type="ECO:0000313" key="1">
    <source>
        <dbReference type="EMBL" id="AXX95514.1"/>
    </source>
</evidence>
<dbReference type="PANTHER" id="PTHR39169:SF1">
    <property type="entry name" value="MONOOXYGENASE YDHR-RELATED"/>
    <property type="match status" value="1"/>
</dbReference>
<reference evidence="2 4" key="1">
    <citation type="submission" date="2017-09" db="EMBL/GenBank/DDBJ databases">
        <title>Genomics of the genus Arcobacter.</title>
        <authorList>
            <person name="Perez-Cataluna A."/>
            <person name="Figueras M.J."/>
            <person name="Salas-Masso N."/>
        </authorList>
    </citation>
    <scope>NUCLEOTIDE SEQUENCE [LARGE SCALE GENOMIC DNA]</scope>
    <source>
        <strain evidence="2 4">CECT 7837</strain>
    </source>
</reference>
<dbReference type="GO" id="GO:0004497">
    <property type="term" value="F:monooxygenase activity"/>
    <property type="evidence" value="ECO:0007669"/>
    <property type="project" value="UniProtKB-KW"/>
</dbReference>
<keyword evidence="2" id="KW-0503">Monooxygenase</keyword>
<dbReference type="KEGG" id="aell:AELL_1861"/>
<dbReference type="SUPFAM" id="SSF54909">
    <property type="entry name" value="Dimeric alpha+beta barrel"/>
    <property type="match status" value="1"/>
</dbReference>
<keyword evidence="3" id="KW-1185">Reference proteome</keyword>
<dbReference type="EMBL" id="NXIG01000004">
    <property type="protein sequence ID" value="RXI31610.1"/>
    <property type="molecule type" value="Genomic_DNA"/>
</dbReference>
<protein>
    <submittedName>
        <fullName evidence="1 2">Monooxygenase</fullName>
    </submittedName>
</protein>
<dbReference type="PANTHER" id="PTHR39169">
    <property type="match status" value="1"/>
</dbReference>
<dbReference type="NCBIfam" id="NF008333">
    <property type="entry name" value="PRK11118.1"/>
    <property type="match status" value="1"/>
</dbReference>
<evidence type="ECO:0000313" key="3">
    <source>
        <dbReference type="Proteomes" id="UP000262582"/>
    </source>
</evidence>
<dbReference type="InterPro" id="IPR011008">
    <property type="entry name" value="Dimeric_a/b-barrel"/>
</dbReference>
<reference evidence="1 3" key="2">
    <citation type="submission" date="2018-08" db="EMBL/GenBank/DDBJ databases">
        <title>Complete genome of the Arcobacter ellisii type strain LMG 26155.</title>
        <authorList>
            <person name="Miller W.G."/>
            <person name="Yee E."/>
            <person name="Bono J.L."/>
        </authorList>
    </citation>
    <scope>NUCLEOTIDE SEQUENCE [LARGE SCALE GENOMIC DNA]</scope>
    <source>
        <strain evidence="1 3">LMG 26155</strain>
    </source>
</reference>
<dbReference type="InterPro" id="IPR014910">
    <property type="entry name" value="YdhR"/>
</dbReference>
<dbReference type="Proteomes" id="UP000290588">
    <property type="component" value="Unassembled WGS sequence"/>
</dbReference>
<sequence>MNYLLQVDFPHDGIFGEEFSKAFVDLAKDISNEEGLLWKIWTENEETKEAGGIYLFSNEADAKRYLDKHTKRLESFGYKNIRGKIFKVSEELSKITKASFL</sequence>
<evidence type="ECO:0000313" key="4">
    <source>
        <dbReference type="Proteomes" id="UP000290588"/>
    </source>
</evidence>
<dbReference type="Gene3D" id="3.30.70.100">
    <property type="match status" value="1"/>
</dbReference>
<dbReference type="OrthoDB" id="1440627at2"/>
<organism evidence="2 4">
    <name type="scientific">Arcobacter ellisii</name>
    <dbReference type="NCBI Taxonomy" id="913109"/>
    <lineage>
        <taxon>Bacteria</taxon>
        <taxon>Pseudomonadati</taxon>
        <taxon>Campylobacterota</taxon>
        <taxon>Epsilonproteobacteria</taxon>
        <taxon>Campylobacterales</taxon>
        <taxon>Arcobacteraceae</taxon>
        <taxon>Arcobacter</taxon>
    </lineage>
</organism>
<accession>A0A347U9I6</accession>
<dbReference type="RefSeq" id="WP_118917689.1">
    <property type="nucleotide sequence ID" value="NZ_CP032097.1"/>
</dbReference>
<dbReference type="Proteomes" id="UP000262582">
    <property type="component" value="Chromosome"/>
</dbReference>
<name>A0A347U9I6_9BACT</name>
<dbReference type="Pfam" id="PF08803">
    <property type="entry name" value="ydhR"/>
    <property type="match status" value="1"/>
</dbReference>
<keyword evidence="2" id="KW-0560">Oxidoreductase</keyword>
<gene>
    <name evidence="1" type="ORF">AELL_1861</name>
    <name evidence="2" type="ORF">CP962_05750</name>
</gene>
<proteinExistence type="predicted"/>